<evidence type="ECO:0000256" key="5">
    <source>
        <dbReference type="ARBA" id="ARBA00022989"/>
    </source>
</evidence>
<keyword evidence="3" id="KW-1003">Cell membrane</keyword>
<organism evidence="11 14">
    <name type="scientific">Pediococcus pentosaceus</name>
    <dbReference type="NCBI Taxonomy" id="1255"/>
    <lineage>
        <taxon>Bacteria</taxon>
        <taxon>Bacillati</taxon>
        <taxon>Bacillota</taxon>
        <taxon>Bacilli</taxon>
        <taxon>Lactobacillales</taxon>
        <taxon>Lactobacillaceae</taxon>
        <taxon>Pediococcus</taxon>
    </lineage>
</organism>
<comment type="similarity">
    <text evidence="2 7">Belongs to the UPF0056 (MarC) family.</text>
</comment>
<reference evidence="9 13" key="2">
    <citation type="submission" date="2019-10" db="EMBL/GenBank/DDBJ databases">
        <authorList>
            <person name="Irmler S."/>
            <person name="Berthoud H."/>
            <person name="Roetschi A."/>
            <person name="Arias E."/>
            <person name="Shani N."/>
            <person name="Wuethrich D."/>
            <person name="Bruggmann R."/>
        </authorList>
    </citation>
    <scope>NUCLEOTIDE SEQUENCE [LARGE SCALE GENOMIC DNA]</scope>
    <source>
        <strain evidence="9 13">FAM13073</strain>
    </source>
</reference>
<dbReference type="GO" id="GO:0005886">
    <property type="term" value="C:plasma membrane"/>
    <property type="evidence" value="ECO:0007669"/>
    <property type="project" value="UniProtKB-SubCell"/>
</dbReference>
<accession>A0A0R2HDB3</accession>
<evidence type="ECO:0000256" key="1">
    <source>
        <dbReference type="ARBA" id="ARBA00004651"/>
    </source>
</evidence>
<dbReference type="EMBL" id="JADOFP010000008">
    <property type="protein sequence ID" value="MBF7115588.1"/>
    <property type="molecule type" value="Genomic_DNA"/>
</dbReference>
<evidence type="ECO:0000256" key="7">
    <source>
        <dbReference type="RuleBase" id="RU362048"/>
    </source>
</evidence>
<feature type="transmembrane region" description="Helical" evidence="7">
    <location>
        <begin position="146"/>
        <end position="165"/>
    </location>
</feature>
<feature type="transmembrane region" description="Helical" evidence="7">
    <location>
        <begin position="72"/>
        <end position="91"/>
    </location>
</feature>
<keyword evidence="6 7" id="KW-0472">Membrane</keyword>
<dbReference type="RefSeq" id="WP_002833969.1">
    <property type="nucleotide sequence ID" value="NZ_BEWQ01000010.1"/>
</dbReference>
<evidence type="ECO:0000313" key="12">
    <source>
        <dbReference type="Proteomes" id="UP000196118"/>
    </source>
</evidence>
<dbReference type="Proteomes" id="UP000743107">
    <property type="component" value="Unassembled WGS sequence"/>
</dbReference>
<evidence type="ECO:0000313" key="11">
    <source>
        <dbReference type="EMBL" id="MBF7127240.1"/>
    </source>
</evidence>
<dbReference type="NCBIfam" id="TIGR00427">
    <property type="entry name" value="NAAT family transporter"/>
    <property type="match status" value="1"/>
</dbReference>
<name>A0A0R2HDB3_PEDPE</name>
<feature type="transmembrane region" description="Helical" evidence="7">
    <location>
        <begin position="42"/>
        <end position="65"/>
    </location>
</feature>
<dbReference type="Proteomes" id="UP001194632">
    <property type="component" value="Unassembled WGS sequence"/>
</dbReference>
<keyword evidence="5 7" id="KW-1133">Transmembrane helix</keyword>
<dbReference type="PANTHER" id="PTHR33508">
    <property type="entry name" value="UPF0056 MEMBRANE PROTEIN YHCE"/>
    <property type="match status" value="1"/>
</dbReference>
<protein>
    <recommendedName>
        <fullName evidence="7">UPF0056 membrane protein</fullName>
    </recommendedName>
</protein>
<proteinExistence type="inferred from homology"/>
<evidence type="ECO:0000256" key="4">
    <source>
        <dbReference type="ARBA" id="ARBA00022692"/>
    </source>
</evidence>
<dbReference type="Pfam" id="PF01914">
    <property type="entry name" value="MarC"/>
    <property type="match status" value="1"/>
</dbReference>
<dbReference type="EMBL" id="JADOFV010000003">
    <property type="protein sequence ID" value="MBF7127240.1"/>
    <property type="molecule type" value="Genomic_DNA"/>
</dbReference>
<dbReference type="PANTHER" id="PTHR33508:SF1">
    <property type="entry name" value="UPF0056 MEMBRANE PROTEIN YHCE"/>
    <property type="match status" value="1"/>
</dbReference>
<reference evidence="9" key="3">
    <citation type="submission" date="2019-12" db="EMBL/GenBank/DDBJ databases">
        <title>SpeciesPrimer: A bioinformatics pipeline dedicated to the design of qPCR primers for the quantification of bacterial species.</title>
        <authorList>
            <person name="Dreier M."/>
            <person name="Berthoud H."/>
            <person name="Shani N."/>
            <person name="Wechsler D."/>
            <person name="Junier P."/>
        </authorList>
    </citation>
    <scope>NUCLEOTIDE SEQUENCE</scope>
    <source>
        <strain evidence="9">FAM13073</strain>
    </source>
</reference>
<evidence type="ECO:0000313" key="13">
    <source>
        <dbReference type="Proteomes" id="UP000472573"/>
    </source>
</evidence>
<evidence type="ECO:0000256" key="6">
    <source>
        <dbReference type="ARBA" id="ARBA00023136"/>
    </source>
</evidence>
<evidence type="ECO:0000313" key="8">
    <source>
        <dbReference type="EMBL" id="ARW20173.1"/>
    </source>
</evidence>
<dbReference type="AlphaFoldDB" id="A0A0R2HDB3"/>
<evidence type="ECO:0000313" key="9">
    <source>
        <dbReference type="EMBL" id="KAF0412453.1"/>
    </source>
</evidence>
<evidence type="ECO:0000256" key="3">
    <source>
        <dbReference type="ARBA" id="ARBA00022475"/>
    </source>
</evidence>
<dbReference type="EMBL" id="WENB01000006">
    <property type="protein sequence ID" value="KAF0412453.1"/>
    <property type="molecule type" value="Genomic_DNA"/>
</dbReference>
<keyword evidence="4 7" id="KW-0812">Transmembrane</keyword>
<reference evidence="13" key="4">
    <citation type="submission" date="2020-03" db="EMBL/GenBank/DDBJ databases">
        <title>SpeciesPrimer: A bioinformatics pipeline dedicated to the design of qPCR primers for the quantification of bacterial species.</title>
        <authorList>
            <person name="Dreier M."/>
            <person name="Berthoud H."/>
            <person name="Shani N."/>
            <person name="Wechsler D."/>
            <person name="Junier P."/>
        </authorList>
    </citation>
    <scope>NUCLEOTIDE SEQUENCE [LARGE SCALE GENOMIC DNA]</scope>
    <source>
        <strain evidence="13">FAM13073</strain>
    </source>
</reference>
<gene>
    <name evidence="9" type="ORF">GBO79_09125</name>
    <name evidence="10" type="ORF">ITQ90_08965</name>
    <name evidence="11" type="ORF">ITQ97_05405</name>
    <name evidence="8" type="ORF">S100892_01629</name>
</gene>
<dbReference type="InterPro" id="IPR002771">
    <property type="entry name" value="Multi_antbiot-R_MarC"/>
</dbReference>
<dbReference type="Proteomes" id="UP000196118">
    <property type="component" value="Chromosome"/>
</dbReference>
<dbReference type="EMBL" id="CP021474">
    <property type="protein sequence ID" value="ARW20173.1"/>
    <property type="molecule type" value="Genomic_DNA"/>
</dbReference>
<reference evidence="8 12" key="1">
    <citation type="submission" date="2017-05" db="EMBL/GenBank/DDBJ databases">
        <title>Genome sequence of Pediococcus pentosaceus strain SRCM100892.</title>
        <authorList>
            <person name="Cho S.H."/>
        </authorList>
    </citation>
    <scope>NUCLEOTIDE SEQUENCE [LARGE SCALE GENOMIC DNA]</scope>
    <source>
        <strain evidence="8 12">SRCM100892</strain>
    </source>
</reference>
<reference evidence="11" key="5">
    <citation type="submission" date="2020-11" db="EMBL/GenBank/DDBJ databases">
        <title>Antibiotic susceptibility profiles of Pediococcus pentosaceus from various origins and their implications for the safety assessment of strains with food-technology applications.</title>
        <authorList>
            <person name="Shani N."/>
            <person name="Oberhaensli S."/>
            <person name="Arias E."/>
        </authorList>
    </citation>
    <scope>NUCLEOTIDE SEQUENCE</scope>
    <source>
        <strain evidence="11">FAM 19164</strain>
        <strain evidence="10">FAM 24207</strain>
    </source>
</reference>
<dbReference type="Proteomes" id="UP000472573">
    <property type="component" value="Unassembled WGS sequence"/>
</dbReference>
<evidence type="ECO:0000313" key="14">
    <source>
        <dbReference type="Proteomes" id="UP000743107"/>
    </source>
</evidence>
<keyword evidence="13" id="KW-1185">Reference proteome</keyword>
<evidence type="ECO:0000256" key="2">
    <source>
        <dbReference type="ARBA" id="ARBA00009784"/>
    </source>
</evidence>
<comment type="caution">
    <text evidence="7">Lacks conserved residue(s) required for the propagation of feature annotation.</text>
</comment>
<comment type="subcellular location">
    <subcellularLocation>
        <location evidence="1 7">Cell membrane</location>
        <topology evidence="1 7">Multi-pass membrane protein</topology>
    </subcellularLocation>
</comment>
<sequence>MNLVQAFLLSFTAFFAIMNPFANLPMFVSLTADNSRKEVNAIARLAFIVATVIVALFALLGNYIFSIFGINLSALRIMGGIILGLIGYHMIQGNVSPIQHDPKQSVKDSINSNNTDVAISPLAMPVLAGPGTIATTMNLSSSTNPFIVISAFVVLSVITYFIFIYGEQIMAKLGNNIMNVITKLMGLILATIGVRMLIMGVQVAFHW</sequence>
<evidence type="ECO:0000313" key="10">
    <source>
        <dbReference type="EMBL" id="MBF7115588.1"/>
    </source>
</evidence>
<feature type="transmembrane region" description="Helical" evidence="7">
    <location>
        <begin position="186"/>
        <end position="205"/>
    </location>
</feature>